<name>A0A8I6WJI2_HORVV</name>
<dbReference type="PANTHER" id="PTHR34361">
    <property type="entry name" value="OS08G0157800 PROTEIN"/>
    <property type="match status" value="1"/>
</dbReference>
<dbReference type="Gramene" id="HORVU.MOREX.r2.1HG0042650.1">
    <property type="protein sequence ID" value="HORVU.MOREX.r2.1HG0042650.1"/>
    <property type="gene ID" value="HORVU.MOREX.r2.1HG0042650"/>
</dbReference>
<dbReference type="EnsemblPlants" id="HORVU.MOREX.r3.1HG0054340.1">
    <property type="protein sequence ID" value="HORVU.MOREX.r3.1HG0054340.1"/>
    <property type="gene ID" value="HORVU.MOREX.r3.1HG0054340"/>
</dbReference>
<protein>
    <submittedName>
        <fullName evidence="2">Uncharacterized protein</fullName>
    </submittedName>
</protein>
<accession>A0A8I6WJI2</accession>
<gene>
    <name evidence="2" type="primary">LOC123437310</name>
</gene>
<reference evidence="2" key="2">
    <citation type="submission" date="2020-10" db="EMBL/GenBank/DDBJ databases">
        <authorList>
            <person name="Scholz U."/>
            <person name="Mascher M."/>
            <person name="Fiebig A."/>
        </authorList>
    </citation>
    <scope>NUCLEOTIDE SEQUENCE [LARGE SCALE GENOMIC DNA]</scope>
    <source>
        <strain evidence="2">cv. Morex</strain>
    </source>
</reference>
<evidence type="ECO:0000313" key="3">
    <source>
        <dbReference type="Proteomes" id="UP000011116"/>
    </source>
</evidence>
<organism evidence="2 3">
    <name type="scientific">Hordeum vulgare subsp. vulgare</name>
    <name type="common">Domesticated barley</name>
    <dbReference type="NCBI Taxonomy" id="112509"/>
    <lineage>
        <taxon>Eukaryota</taxon>
        <taxon>Viridiplantae</taxon>
        <taxon>Streptophyta</taxon>
        <taxon>Embryophyta</taxon>
        <taxon>Tracheophyta</taxon>
        <taxon>Spermatophyta</taxon>
        <taxon>Magnoliopsida</taxon>
        <taxon>Liliopsida</taxon>
        <taxon>Poales</taxon>
        <taxon>Poaceae</taxon>
        <taxon>BOP clade</taxon>
        <taxon>Pooideae</taxon>
        <taxon>Triticodae</taxon>
        <taxon>Triticeae</taxon>
        <taxon>Hordeinae</taxon>
        <taxon>Hordeum</taxon>
    </lineage>
</organism>
<proteinExistence type="predicted"/>
<feature type="region of interest" description="Disordered" evidence="1">
    <location>
        <begin position="438"/>
        <end position="472"/>
    </location>
</feature>
<dbReference type="GeneID" id="123437310"/>
<dbReference type="Proteomes" id="UP000011116">
    <property type="component" value="Chromosome 1H"/>
</dbReference>
<dbReference type="AlphaFoldDB" id="A0A8I6WJI2"/>
<dbReference type="PANTHER" id="PTHR34361:SF10">
    <property type="entry name" value="EXPRESSED PROTEIN"/>
    <property type="match status" value="1"/>
</dbReference>
<evidence type="ECO:0000313" key="2">
    <source>
        <dbReference type="EnsemblPlants" id="HORVU.MOREX.r3.1HG0054340.1"/>
    </source>
</evidence>
<dbReference type="Gramene" id="HORVU.MOREX.r3.1HG0054340.1">
    <property type="protein sequence ID" value="HORVU.MOREX.r3.1HG0054340.1"/>
    <property type="gene ID" value="HORVU.MOREX.r3.1HG0054340"/>
</dbReference>
<sequence>MLTYPSDHRGYPPQHVAVPPFSTSAAPFTVDGLHPSDQTSPNPSLDAPAVTSLYAAGEWGNASWMEAPVRYMAPDAAASASPGFSGHYHLNKDPSGPVTSPIDGALSFPVKGLTSESIPGNISCRAEEAEESAHTQIHTKEGQEHSHCHPYAEENLMQMSDSSPSNQAKFLKLIHTLSVVLLSTCNGGSSLQEYEEGILKSVIRNLKAASSKGGKATLKGDDCLRNSSQISCLRNNLLMAIPEHSVSESIDSEFKTSVSQALSKLPEDNMLDDTEVSQVSIYKKLWFEAEASVVKLKYELQHARMKLAKMKVFSNTQTAPVVPSESDKASRVILSDGQPHNHAKDCNSCAAILQCHGEGSDGRQSSSIINRTTTQQCTCVLAAQVPAASPGPPPPALVPQRYMVAPDNPSGPYCGNCDKFWLSPHPCDKRNDQGHNIFSGASFPSGPCQSSSTGQELLTQQPPPPPSLSPRSIIGTNKSIVNGLDAEIFAQMKVLESRIDNISSLGESKCEGHQEPSKGSYLVEDDVLGRLRILKSRPDYITSLGLKSSNRQLNTSINSSDEVHEMFARLKVLESRVDKISPLGENKCEEGEKGSEGSYPVEDAVLARLQILKSRADNITSLGLESNMQQLNSRTGIAYEVEDAIMTRLGSLKSHPDVEASSIGVVEGVEEDPCAVGLRISGRQPPPSAPAPFKKTTLLPEVSGESPAILISSSDKAPPLCTLKDAPSVMEKDHPGLADDALHSAPLLSVPQEAGGLAQKTAKVKCHPHGPTRRRFRLPSTVKIKRPGAEGTGYIA</sequence>
<keyword evidence="3" id="KW-1185">Reference proteome</keyword>
<dbReference type="KEGG" id="hvg:123437310"/>
<reference evidence="3" key="1">
    <citation type="journal article" date="2012" name="Nature">
        <title>A physical, genetic and functional sequence assembly of the barley genome.</title>
        <authorList>
            <consortium name="The International Barley Genome Sequencing Consortium"/>
            <person name="Mayer K.F."/>
            <person name="Waugh R."/>
            <person name="Brown J.W."/>
            <person name="Schulman A."/>
            <person name="Langridge P."/>
            <person name="Platzer M."/>
            <person name="Fincher G.B."/>
            <person name="Muehlbauer G.J."/>
            <person name="Sato K."/>
            <person name="Close T.J."/>
            <person name="Wise R.P."/>
            <person name="Stein N."/>
        </authorList>
    </citation>
    <scope>NUCLEOTIDE SEQUENCE [LARGE SCALE GENOMIC DNA]</scope>
    <source>
        <strain evidence="3">cv. Morex</strain>
    </source>
</reference>
<dbReference type="OrthoDB" id="611935at2759"/>
<evidence type="ECO:0000256" key="1">
    <source>
        <dbReference type="SAM" id="MobiDB-lite"/>
    </source>
</evidence>
<reference evidence="2" key="3">
    <citation type="submission" date="2022-01" db="UniProtKB">
        <authorList>
            <consortium name="EnsemblPlants"/>
        </authorList>
    </citation>
    <scope>IDENTIFICATION</scope>
    <source>
        <strain evidence="2">subsp. vulgare</strain>
    </source>
</reference>
<dbReference type="RefSeq" id="XP_044971635.1">
    <property type="nucleotide sequence ID" value="XM_045115700.1"/>
</dbReference>